<dbReference type="EMBL" id="JAGIXG020000001">
    <property type="protein sequence ID" value="KAI6785915.1"/>
    <property type="molecule type" value="Genomic_DNA"/>
</dbReference>
<dbReference type="RefSeq" id="XP_051366771.1">
    <property type="nucleotide sequence ID" value="XM_051505490.1"/>
</dbReference>
<dbReference type="InterPro" id="IPR056002">
    <property type="entry name" value="DUF7580"/>
</dbReference>
<reference evidence="2" key="2">
    <citation type="submission" date="2022-07" db="EMBL/GenBank/DDBJ databases">
        <authorList>
            <person name="Goncalves M.F.M."/>
            <person name="Hilario S."/>
            <person name="Van De Peer Y."/>
            <person name="Esteves A.C."/>
            <person name="Alves A."/>
        </authorList>
    </citation>
    <scope>NUCLEOTIDE SEQUENCE</scope>
    <source>
        <strain evidence="2">MUM 19.33</strain>
    </source>
</reference>
<dbReference type="PROSITE" id="PS50011">
    <property type="entry name" value="PROTEIN_KINASE_DOM"/>
    <property type="match status" value="1"/>
</dbReference>
<dbReference type="Gene3D" id="1.10.510.10">
    <property type="entry name" value="Transferase(Phosphotransferase) domain 1"/>
    <property type="match status" value="1"/>
</dbReference>
<proteinExistence type="predicted"/>
<dbReference type="InterPro" id="IPR011009">
    <property type="entry name" value="Kinase-like_dom_sf"/>
</dbReference>
<dbReference type="Pfam" id="PF14479">
    <property type="entry name" value="HeLo"/>
    <property type="match status" value="1"/>
</dbReference>
<evidence type="ECO:0000259" key="1">
    <source>
        <dbReference type="PROSITE" id="PS50011"/>
    </source>
</evidence>
<dbReference type="Gene3D" id="1.20.120.1020">
    <property type="entry name" value="Prion-inhibition and propagation, HeLo domain"/>
    <property type="match status" value="1"/>
</dbReference>
<protein>
    <recommendedName>
        <fullName evidence="1">Protein kinase domain-containing protein</fullName>
    </recommendedName>
</protein>
<evidence type="ECO:0000313" key="2">
    <source>
        <dbReference type="EMBL" id="KAI6785915.1"/>
    </source>
</evidence>
<gene>
    <name evidence="2" type="ORF">J7T54_006254</name>
</gene>
<dbReference type="GO" id="GO:0004672">
    <property type="term" value="F:protein kinase activity"/>
    <property type="evidence" value="ECO:0007669"/>
    <property type="project" value="InterPro"/>
</dbReference>
<dbReference type="GeneID" id="75832732"/>
<dbReference type="AlphaFoldDB" id="A0A9Q0BIH2"/>
<name>A0A9Q0BIH2_9HYPO</name>
<dbReference type="GO" id="GO:0005524">
    <property type="term" value="F:ATP binding"/>
    <property type="evidence" value="ECO:0007669"/>
    <property type="project" value="InterPro"/>
</dbReference>
<dbReference type="InterPro" id="IPR029498">
    <property type="entry name" value="HeLo_dom"/>
</dbReference>
<accession>A0A9Q0BIH2</accession>
<comment type="caution">
    <text evidence="2">The sequence shown here is derived from an EMBL/GenBank/DDBJ whole genome shotgun (WGS) entry which is preliminary data.</text>
</comment>
<feature type="domain" description="Protein kinase" evidence="1">
    <location>
        <begin position="96"/>
        <end position="409"/>
    </location>
</feature>
<dbReference type="PANTHER" id="PTHR37542">
    <property type="entry name" value="HELO DOMAIN-CONTAINING PROTEIN-RELATED"/>
    <property type="match status" value="1"/>
</dbReference>
<evidence type="ECO:0000313" key="3">
    <source>
        <dbReference type="Proteomes" id="UP001055219"/>
    </source>
</evidence>
<dbReference type="Proteomes" id="UP001055219">
    <property type="component" value="Unassembled WGS sequence"/>
</dbReference>
<dbReference type="SUPFAM" id="SSF56112">
    <property type="entry name" value="Protein kinase-like (PK-like)"/>
    <property type="match status" value="1"/>
</dbReference>
<dbReference type="Pfam" id="PF24476">
    <property type="entry name" value="DUF7580"/>
    <property type="match status" value="1"/>
</dbReference>
<reference evidence="2" key="1">
    <citation type="journal article" date="2021" name="J Fungi (Basel)">
        <title>Genomic and Metabolomic Analyses of the Marine Fungus Emericellopsis cladophorae: Insights into Saltwater Adaptability Mechanisms and Its Biosynthetic Potential.</title>
        <authorList>
            <person name="Goncalves M.F.M."/>
            <person name="Hilario S."/>
            <person name="Van de Peer Y."/>
            <person name="Esteves A.C."/>
            <person name="Alves A."/>
        </authorList>
    </citation>
    <scope>NUCLEOTIDE SEQUENCE</scope>
    <source>
        <strain evidence="2">MUM 19.33</strain>
    </source>
</reference>
<sequence>MTWALKDKATLETTVQNLTDFNNALHHLLPKKSELSLSQAVACALAQENDKDDLDSVIAAAASLHHVDVAKLARFKRAYQMLALEEEGYDSRPPALPSSLQLDEGRIQLSTRHATKERTLANLDGNRRVIVEWKSYHPSMLSGSHTARQTLRNRVTHLAELMSSRTQRPDGFNVLTCVGYFDQASSEHFGFAFDFPQHVVRHMPFTLHELITSSSTPALGTRFKLALSLSRTLNLLHSSGWLHKSIRSNNIVIFQAAKNNEPEYEKPYLLGFGFSRPDGYHEETFLEQSAVSSTNQLYRHPEVQGQCARRYTASDDNYSFGLVLLEVALWLPLAKIDGRKQTTSEHVPLNRDKLQSAVSSLPKRVGMIYTEVVEKCLILDEGRDMLQGKSTPPAANWETERLRNQNMFYWDVVKRLEECRA</sequence>
<dbReference type="InterPro" id="IPR038305">
    <property type="entry name" value="HeLo_sf"/>
</dbReference>
<dbReference type="InterPro" id="IPR000719">
    <property type="entry name" value="Prot_kinase_dom"/>
</dbReference>
<organism evidence="2 3">
    <name type="scientific">Emericellopsis cladophorae</name>
    <dbReference type="NCBI Taxonomy" id="2686198"/>
    <lineage>
        <taxon>Eukaryota</taxon>
        <taxon>Fungi</taxon>
        <taxon>Dikarya</taxon>
        <taxon>Ascomycota</taxon>
        <taxon>Pezizomycotina</taxon>
        <taxon>Sordariomycetes</taxon>
        <taxon>Hypocreomycetidae</taxon>
        <taxon>Hypocreales</taxon>
        <taxon>Bionectriaceae</taxon>
        <taxon>Emericellopsis</taxon>
    </lineage>
</organism>
<keyword evidence="3" id="KW-1185">Reference proteome</keyword>
<dbReference type="OrthoDB" id="1911848at2759"/>